<proteinExistence type="predicted"/>
<accession>A0A068SFH3</accession>
<organism evidence="1 2">
    <name type="scientific">Lichtheimia corymbifera JMRC:FSU:9682</name>
    <dbReference type="NCBI Taxonomy" id="1263082"/>
    <lineage>
        <taxon>Eukaryota</taxon>
        <taxon>Fungi</taxon>
        <taxon>Fungi incertae sedis</taxon>
        <taxon>Mucoromycota</taxon>
        <taxon>Mucoromycotina</taxon>
        <taxon>Mucoromycetes</taxon>
        <taxon>Mucorales</taxon>
        <taxon>Lichtheimiaceae</taxon>
        <taxon>Lichtheimia</taxon>
    </lineage>
</organism>
<dbReference type="VEuPathDB" id="FungiDB:LCOR_11549.1"/>
<comment type="caution">
    <text evidence="1">The sequence shown here is derived from an EMBL/GenBank/DDBJ whole genome shotgun (WGS) entry which is preliminary data.</text>
</comment>
<gene>
    <name evidence="1" type="ORF">LCOR_11549.1</name>
</gene>
<dbReference type="EMBL" id="CBTN010000106">
    <property type="protein sequence ID" value="CDH60770.1"/>
    <property type="molecule type" value="Genomic_DNA"/>
</dbReference>
<protein>
    <submittedName>
        <fullName evidence="1">Uncharacterized protein</fullName>
    </submittedName>
</protein>
<evidence type="ECO:0000313" key="1">
    <source>
        <dbReference type="EMBL" id="CDH60770.1"/>
    </source>
</evidence>
<sequence>MATSRRNGQRDSVRDLQRVLCLKGNQRQLKGVQQREMLAFYLDDLLILQTGNLYPAVSSRDTAASQEHQETLQLSGMVRINYNNIEGMIMNALKQDHRRSISPDLLHMGLWMDWMASSMRCGL</sequence>
<name>A0A068SFH3_9FUNG</name>
<dbReference type="AlphaFoldDB" id="A0A068SFH3"/>
<keyword evidence="2" id="KW-1185">Reference proteome</keyword>
<evidence type="ECO:0000313" key="2">
    <source>
        <dbReference type="Proteomes" id="UP000027586"/>
    </source>
</evidence>
<dbReference type="Proteomes" id="UP000027586">
    <property type="component" value="Unassembled WGS sequence"/>
</dbReference>
<reference evidence="1" key="1">
    <citation type="submission" date="2013-08" db="EMBL/GenBank/DDBJ databases">
        <title>Gene expansion shapes genome architecture in the human pathogen Lichtheimia corymbifera: an evolutionary genomics analysis in the ancient terrestrial Mucorales (Mucoromycotina).</title>
        <authorList>
            <person name="Schwartze V.U."/>
            <person name="Winter S."/>
            <person name="Shelest E."/>
            <person name="Marcet-Houben M."/>
            <person name="Horn F."/>
            <person name="Wehner S."/>
            <person name="Hoffmann K."/>
            <person name="Riege K."/>
            <person name="Sammeth M."/>
            <person name="Nowrousian M."/>
            <person name="Valiante V."/>
            <person name="Linde J."/>
            <person name="Jacobsen I.D."/>
            <person name="Marz M."/>
            <person name="Brakhage A.A."/>
            <person name="Gabaldon T."/>
            <person name="Bocker S."/>
            <person name="Voigt K."/>
        </authorList>
    </citation>
    <scope>NUCLEOTIDE SEQUENCE [LARGE SCALE GENOMIC DNA]</scope>
    <source>
        <strain evidence="1">FSU 9682</strain>
    </source>
</reference>